<sequence>GAQNIWQDLDTQLPPALPDELLGWIMLRRSGLNPTQRLNVLSAIQNSLKAEAVERGLRAAEEELRFMERDSGKGHGGGKGRGGRSFWVEQDGQWGILLSSEDIFEDITDQASIHWVEAPSHAPVEEAFTAELAVDPYIEQFWNHEDDGAYTLWKQDPMDGEYYFQDGNGVFWSWSQWETEAAWWAATPEEQKQQTDAATFYQDKPRTFSQARQLMAAKGASRGCYGKGKGSAGSYDHFYSFGTGKGTGKTYGKGHVSFADQVFSVDEVEVDEDDWVNPNSAVRPLFPPGEPYPETETEDGDSAVGPASPARGAPAGTQPDGETFVVEPDSPARMTFPGGHPGGESISPAPAVPGIILMAIQHPDVEGFGVLDTGATETVASLGAVEKILEGRRLNGLINEPVSVVPQEKKCFRFGNGQRQFSESYMLLPQTVGGQLFHLGVYTLDAAIIDLGKSLIVMKAVDPYLVIPLIRSTTGQRDIHGVQQLIYGNFL</sequence>
<dbReference type="AlphaFoldDB" id="A0AA36IL78"/>
<organism evidence="2 3">
    <name type="scientific">Effrenium voratum</name>
    <dbReference type="NCBI Taxonomy" id="2562239"/>
    <lineage>
        <taxon>Eukaryota</taxon>
        <taxon>Sar</taxon>
        <taxon>Alveolata</taxon>
        <taxon>Dinophyceae</taxon>
        <taxon>Suessiales</taxon>
        <taxon>Symbiodiniaceae</taxon>
        <taxon>Effrenium</taxon>
    </lineage>
</organism>
<feature type="region of interest" description="Disordered" evidence="1">
    <location>
        <begin position="279"/>
        <end position="322"/>
    </location>
</feature>
<evidence type="ECO:0000313" key="2">
    <source>
        <dbReference type="EMBL" id="CAJ1389488.1"/>
    </source>
</evidence>
<reference evidence="2" key="1">
    <citation type="submission" date="2023-08" db="EMBL/GenBank/DDBJ databases">
        <authorList>
            <person name="Chen Y."/>
            <person name="Shah S."/>
            <person name="Dougan E. K."/>
            <person name="Thang M."/>
            <person name="Chan C."/>
        </authorList>
    </citation>
    <scope>NUCLEOTIDE SEQUENCE</scope>
</reference>
<evidence type="ECO:0000256" key="1">
    <source>
        <dbReference type="SAM" id="MobiDB-lite"/>
    </source>
</evidence>
<accession>A0AA36IL78</accession>
<dbReference type="EMBL" id="CAUJNA010001885">
    <property type="protein sequence ID" value="CAJ1389488.1"/>
    <property type="molecule type" value="Genomic_DNA"/>
</dbReference>
<dbReference type="Proteomes" id="UP001178507">
    <property type="component" value="Unassembled WGS sequence"/>
</dbReference>
<feature type="non-terminal residue" evidence="2">
    <location>
        <position position="1"/>
    </location>
</feature>
<evidence type="ECO:0000313" key="3">
    <source>
        <dbReference type="Proteomes" id="UP001178507"/>
    </source>
</evidence>
<protein>
    <submittedName>
        <fullName evidence="2">Uncharacterized protein</fullName>
    </submittedName>
</protein>
<feature type="compositionally biased region" description="Low complexity" evidence="1">
    <location>
        <begin position="303"/>
        <end position="316"/>
    </location>
</feature>
<keyword evidence="3" id="KW-1185">Reference proteome</keyword>
<name>A0AA36IL78_9DINO</name>
<gene>
    <name evidence="2" type="ORF">EVOR1521_LOCUS15094</name>
</gene>
<comment type="caution">
    <text evidence="2">The sequence shown here is derived from an EMBL/GenBank/DDBJ whole genome shotgun (WGS) entry which is preliminary data.</text>
</comment>
<proteinExistence type="predicted"/>